<dbReference type="InterPro" id="IPR009057">
    <property type="entry name" value="Homeodomain-like_sf"/>
</dbReference>
<evidence type="ECO:0000256" key="1">
    <source>
        <dbReference type="ARBA" id="ARBA00023015"/>
    </source>
</evidence>
<dbReference type="InterPro" id="IPR018060">
    <property type="entry name" value="HTH_AraC"/>
</dbReference>
<dbReference type="EMBL" id="VFPT01000005">
    <property type="protein sequence ID" value="TQM89751.1"/>
    <property type="molecule type" value="Genomic_DNA"/>
</dbReference>
<dbReference type="GO" id="GO:0043565">
    <property type="term" value="F:sequence-specific DNA binding"/>
    <property type="evidence" value="ECO:0007669"/>
    <property type="project" value="InterPro"/>
</dbReference>
<dbReference type="SUPFAM" id="SSF46689">
    <property type="entry name" value="Homeodomain-like"/>
    <property type="match status" value="1"/>
</dbReference>
<dbReference type="PROSITE" id="PS01124">
    <property type="entry name" value="HTH_ARAC_FAMILY_2"/>
    <property type="match status" value="1"/>
</dbReference>
<reference evidence="5 6" key="1">
    <citation type="submission" date="2019-06" db="EMBL/GenBank/DDBJ databases">
        <title>Genomic Encyclopedia of Archaeal and Bacterial Type Strains, Phase II (KMG-II): from individual species to whole genera.</title>
        <authorList>
            <person name="Goeker M."/>
        </authorList>
    </citation>
    <scope>NUCLEOTIDE SEQUENCE [LARGE SCALE GENOMIC DNA]</scope>
    <source>
        <strain evidence="5 6">DSM 18423</strain>
    </source>
</reference>
<evidence type="ECO:0000313" key="6">
    <source>
        <dbReference type="Proteomes" id="UP000320582"/>
    </source>
</evidence>
<dbReference type="Pfam" id="PF12833">
    <property type="entry name" value="HTH_18"/>
    <property type="match status" value="1"/>
</dbReference>
<protein>
    <submittedName>
        <fullName evidence="5">AraC family transcriptional regulator</fullName>
    </submittedName>
</protein>
<dbReference type="GO" id="GO:0003700">
    <property type="term" value="F:DNA-binding transcription factor activity"/>
    <property type="evidence" value="ECO:0007669"/>
    <property type="project" value="InterPro"/>
</dbReference>
<organism evidence="5 6">
    <name type="scientific">Roseinatronobacter monicus</name>
    <dbReference type="NCBI Taxonomy" id="393481"/>
    <lineage>
        <taxon>Bacteria</taxon>
        <taxon>Pseudomonadati</taxon>
        <taxon>Pseudomonadota</taxon>
        <taxon>Alphaproteobacteria</taxon>
        <taxon>Rhodobacterales</taxon>
        <taxon>Paracoccaceae</taxon>
        <taxon>Roseinatronobacter</taxon>
    </lineage>
</organism>
<evidence type="ECO:0000256" key="3">
    <source>
        <dbReference type="ARBA" id="ARBA00023163"/>
    </source>
</evidence>
<dbReference type="AlphaFoldDB" id="A0A543K3V2"/>
<accession>A0A543K3V2</accession>
<dbReference type="PANTHER" id="PTHR43280:SF32">
    <property type="entry name" value="TRANSCRIPTIONAL REGULATORY PROTEIN"/>
    <property type="match status" value="1"/>
</dbReference>
<keyword evidence="2" id="KW-0238">DNA-binding</keyword>
<sequence length="266" mass="30092">MRIQSLTKFLLAPKWQLETPRALKEPLFLWLTAGQGRLTIASMTRGVQPHNAIYIPAGTLHSFHNMTRVQGTAIYLDQDHSRLDLPQAPVHLRLLDVNSQFEVTTLIDSMRRELDGDRPKALEAARLQLGLLSIWLHRRSLDNRDGAHTPPDLKANDRLTARFTSLLESNFGLAWNVSDYAATLGVTPTHLTRACRASCGRTALELIQRRRLYEACNLLLETKIPVQDISYRLGFSTPGYFSRSFLQTLGAPPSTFRKNRGRVTTY</sequence>
<name>A0A543K3V2_9RHOB</name>
<evidence type="ECO:0000259" key="4">
    <source>
        <dbReference type="PROSITE" id="PS01124"/>
    </source>
</evidence>
<dbReference type="PANTHER" id="PTHR43280">
    <property type="entry name" value="ARAC-FAMILY TRANSCRIPTIONAL REGULATOR"/>
    <property type="match status" value="1"/>
</dbReference>
<dbReference type="PROSITE" id="PS00041">
    <property type="entry name" value="HTH_ARAC_FAMILY_1"/>
    <property type="match status" value="1"/>
</dbReference>
<keyword evidence="6" id="KW-1185">Reference proteome</keyword>
<dbReference type="PRINTS" id="PR00032">
    <property type="entry name" value="HTHARAC"/>
</dbReference>
<dbReference type="SMART" id="SM00342">
    <property type="entry name" value="HTH_ARAC"/>
    <property type="match status" value="1"/>
</dbReference>
<dbReference type="Gene3D" id="1.10.10.60">
    <property type="entry name" value="Homeodomain-like"/>
    <property type="match status" value="1"/>
</dbReference>
<dbReference type="InterPro" id="IPR020449">
    <property type="entry name" value="Tscrpt_reg_AraC-type_HTH"/>
</dbReference>
<dbReference type="Proteomes" id="UP000320582">
    <property type="component" value="Unassembled WGS sequence"/>
</dbReference>
<dbReference type="InterPro" id="IPR018062">
    <property type="entry name" value="HTH_AraC-typ_CS"/>
</dbReference>
<gene>
    <name evidence="5" type="ORF">BD293_4432</name>
</gene>
<proteinExistence type="predicted"/>
<keyword evidence="1" id="KW-0805">Transcription regulation</keyword>
<comment type="caution">
    <text evidence="5">The sequence shown here is derived from an EMBL/GenBank/DDBJ whole genome shotgun (WGS) entry which is preliminary data.</text>
</comment>
<feature type="domain" description="HTH araC/xylS-type" evidence="4">
    <location>
        <begin position="161"/>
        <end position="259"/>
    </location>
</feature>
<keyword evidence="3" id="KW-0804">Transcription</keyword>
<evidence type="ECO:0000256" key="2">
    <source>
        <dbReference type="ARBA" id="ARBA00023125"/>
    </source>
</evidence>
<evidence type="ECO:0000313" key="5">
    <source>
        <dbReference type="EMBL" id="TQM89751.1"/>
    </source>
</evidence>